<dbReference type="GO" id="GO:0008832">
    <property type="term" value="F:dGTPase activity"/>
    <property type="evidence" value="ECO:0007669"/>
    <property type="project" value="TreeGrafter"/>
</dbReference>
<keyword evidence="3" id="KW-1185">Reference proteome</keyword>
<dbReference type="SUPFAM" id="SSF109604">
    <property type="entry name" value="HD-domain/PDEase-like"/>
    <property type="match status" value="1"/>
</dbReference>
<dbReference type="InterPro" id="IPR003607">
    <property type="entry name" value="HD/PDEase_dom"/>
</dbReference>
<name>F2KRD5_ARCVS</name>
<dbReference type="HOGENOM" id="CLU_026821_3_1_2"/>
<evidence type="ECO:0000313" key="2">
    <source>
        <dbReference type="EMBL" id="AEA47869.1"/>
    </source>
</evidence>
<dbReference type="PROSITE" id="PS51831">
    <property type="entry name" value="HD"/>
    <property type="match status" value="1"/>
</dbReference>
<feature type="domain" description="HD" evidence="1">
    <location>
        <begin position="51"/>
        <end position="157"/>
    </location>
</feature>
<evidence type="ECO:0000313" key="3">
    <source>
        <dbReference type="Proteomes" id="UP000008136"/>
    </source>
</evidence>
<evidence type="ECO:0000259" key="1">
    <source>
        <dbReference type="PROSITE" id="PS51831"/>
    </source>
</evidence>
<dbReference type="RefSeq" id="WP_013684525.1">
    <property type="nucleotide sequence ID" value="NC_015320.1"/>
</dbReference>
<dbReference type="InterPro" id="IPR006674">
    <property type="entry name" value="HD_domain"/>
</dbReference>
<dbReference type="PANTHER" id="PTHR11373">
    <property type="entry name" value="DEOXYNUCLEOSIDE TRIPHOSPHATE TRIPHOSPHOHYDROLASE"/>
    <property type="match status" value="1"/>
</dbReference>
<dbReference type="GO" id="GO:0006203">
    <property type="term" value="P:dGTP catabolic process"/>
    <property type="evidence" value="ECO:0007669"/>
    <property type="project" value="TreeGrafter"/>
</dbReference>
<dbReference type="EMBL" id="CP002588">
    <property type="protein sequence ID" value="AEA47869.1"/>
    <property type="molecule type" value="Genomic_DNA"/>
</dbReference>
<dbReference type="InterPro" id="IPR045509">
    <property type="entry name" value="HD_assoc_2"/>
</dbReference>
<dbReference type="FunFam" id="1.10.3210.10:FF:000037">
    <property type="entry name" value="Metal-dependent phosphohydrolase, HD superfamily"/>
    <property type="match status" value="1"/>
</dbReference>
<keyword evidence="2" id="KW-0378">Hydrolase</keyword>
<dbReference type="KEGG" id="ave:Arcve_1876"/>
<dbReference type="OrthoDB" id="8895at2157"/>
<dbReference type="eggNOG" id="arCOG04430">
    <property type="taxonomic scope" value="Archaea"/>
</dbReference>
<dbReference type="CDD" id="cd00077">
    <property type="entry name" value="HDc"/>
    <property type="match status" value="1"/>
</dbReference>
<sequence length="394" mass="45091">MPKAIQDPIHGSIKVEDWCMELIDTPQLQRLRRINQIGFANLVYPGANHTRFEHSIGVMHIAARLADKMTCDERSKMEVVAAALLHDIGHAPFSHSSEIIVKKYLRMEHEDVLPLIKGTELEDVLNDAGLRPRKIAELVKGPSIVSGDIDADRMDYLVRDSYYTGVAYGVFDLMRLVDKIYFDGETPIIDGSALRAAESLLISRFMMYPTVYYHHVCRIARKMYEKAVEYCIEEGELEAKLLLKMDDYDMVAFLRSRNGYAGEVMELIDSRRLFKRAIYVNRSRVGIEKINARRAEVEIAAEVGIDEKYVIVDAPQVEEAKELKAVVDVDGQRMKLEDVSPLVRALKEAEKDILKLGVYTKKEFVEEVARVAVKYFNIERIPKQKKLDEVLPIW</sequence>
<dbReference type="PANTHER" id="PTHR11373:SF4">
    <property type="entry name" value="DEOXYNUCLEOSIDE TRIPHOSPHATE TRIPHOSPHOHYDROLASE SAMHD1"/>
    <property type="match status" value="1"/>
</dbReference>
<accession>F2KRD5</accession>
<dbReference type="Gene3D" id="1.10.3210.10">
    <property type="entry name" value="Hypothetical protein af1432"/>
    <property type="match status" value="1"/>
</dbReference>
<proteinExistence type="predicted"/>
<dbReference type="SMART" id="SM00471">
    <property type="entry name" value="HDc"/>
    <property type="match status" value="1"/>
</dbReference>
<dbReference type="InterPro" id="IPR050135">
    <property type="entry name" value="dGTPase-like"/>
</dbReference>
<organism evidence="2 3">
    <name type="scientific">Archaeoglobus veneficus (strain DSM 11195 / SNP6)</name>
    <dbReference type="NCBI Taxonomy" id="693661"/>
    <lineage>
        <taxon>Archaea</taxon>
        <taxon>Methanobacteriati</taxon>
        <taxon>Methanobacteriota</taxon>
        <taxon>Archaeoglobi</taxon>
        <taxon>Archaeoglobales</taxon>
        <taxon>Archaeoglobaceae</taxon>
        <taxon>Archaeoglobus</taxon>
    </lineage>
</organism>
<dbReference type="STRING" id="693661.Arcve_1876"/>
<protein>
    <submittedName>
        <fullName evidence="2">Metal dependent phosphohydrolase</fullName>
    </submittedName>
</protein>
<dbReference type="Pfam" id="PF01966">
    <property type="entry name" value="HD"/>
    <property type="match status" value="1"/>
</dbReference>
<reference evidence="2 3" key="1">
    <citation type="submission" date="2011-03" db="EMBL/GenBank/DDBJ databases">
        <title>The complete genome of Archaeoglobus veneficus SNP6.</title>
        <authorList>
            <consortium name="US DOE Joint Genome Institute (JGI-PGF)"/>
            <person name="Lucas S."/>
            <person name="Copeland A."/>
            <person name="Lapidus A."/>
            <person name="Bruce D."/>
            <person name="Goodwin L."/>
            <person name="Pitluck S."/>
            <person name="Kyrpides N."/>
            <person name="Mavromatis K."/>
            <person name="Pagani I."/>
            <person name="Ivanova N."/>
            <person name="Mikhailova N."/>
            <person name="Lu M."/>
            <person name="Detter J.C."/>
            <person name="Tapia R."/>
            <person name="Han C."/>
            <person name="Land M."/>
            <person name="Hauser L."/>
            <person name="Markowitz V."/>
            <person name="Cheng J.-F."/>
            <person name="Hugenholtz P."/>
            <person name="Woyke T."/>
            <person name="Wu D."/>
            <person name="Spring S."/>
            <person name="Brambilla E."/>
            <person name="Klenk H.-P."/>
            <person name="Eisen J.A."/>
        </authorList>
    </citation>
    <scope>NUCLEOTIDE SEQUENCE [LARGE SCALE GENOMIC DNA]</scope>
    <source>
        <strain>SNP6</strain>
    </source>
</reference>
<dbReference type="Pfam" id="PF19276">
    <property type="entry name" value="HD_assoc_2"/>
    <property type="match status" value="1"/>
</dbReference>
<dbReference type="Proteomes" id="UP000008136">
    <property type="component" value="Chromosome"/>
</dbReference>
<dbReference type="AlphaFoldDB" id="F2KRD5"/>
<gene>
    <name evidence="2" type="ordered locus">Arcve_1876</name>
</gene>
<dbReference type="GeneID" id="10395007"/>